<evidence type="ECO:0000313" key="2">
    <source>
        <dbReference type="EMBL" id="MBG6121909.1"/>
    </source>
</evidence>
<organism evidence="2 3">
    <name type="scientific">Corynebacterium aquatimens</name>
    <dbReference type="NCBI Taxonomy" id="1190508"/>
    <lineage>
        <taxon>Bacteria</taxon>
        <taxon>Bacillati</taxon>
        <taxon>Actinomycetota</taxon>
        <taxon>Actinomycetes</taxon>
        <taxon>Mycobacteriales</taxon>
        <taxon>Corynebacteriaceae</taxon>
        <taxon>Corynebacterium</taxon>
    </lineage>
</organism>
<dbReference type="AlphaFoldDB" id="A0A931DZG9"/>
<name>A0A931DZG9_9CORY</name>
<keyword evidence="3" id="KW-1185">Reference proteome</keyword>
<comment type="caution">
    <text evidence="2">The sequence shown here is derived from an EMBL/GenBank/DDBJ whole genome shotgun (WGS) entry which is preliminary data.</text>
</comment>
<sequence length="449" mass="50995">MTFPVHSYRDAILTMADGTIKQINPFSGTQVWTVPGRGNRPLSIPERHARELSDTDFTNSCAFCQDNYLKTPPEKSRIINHGVSAGGGFDGNWEILRDQLPHQLHDTQAEFRRVPNLFEIVSYDYWVKNYGFQMDDDRRAHMDRYLADDEGRRHTFDIVRTRLAAAGRDPEVSEQELLELAPAYFGGGHDVIVSRKHFIDGATDSTQLASSGTMTPEEHYGFIAFTIDSMRDLYQRNRFSPYVVVFQNWLAPAGASFEHLHKQLVAIDERGVQSELEIDKLRRNPNMYNEWGINYASYRSLIVAENDHAIVCAGIGHRYPTINVYSKSPTPEPWLQSPDEVRGMSDLLHAVHAASGSEVPGNEEWHYKPIDLDVPMPWRINVKWRVSTLAGFEGGTKVYVNTLSPYDIRDRVVSNLYRLRAEGKVAGNIRIATECAPPRNALKYNPALQ</sequence>
<dbReference type="SUPFAM" id="SSF54197">
    <property type="entry name" value="HIT-like"/>
    <property type="match status" value="1"/>
</dbReference>
<dbReference type="InterPro" id="IPR036265">
    <property type="entry name" value="HIT-like_sf"/>
</dbReference>
<dbReference type="Proteomes" id="UP000658613">
    <property type="component" value="Unassembled WGS sequence"/>
</dbReference>
<accession>A0A931DZG9</accession>
<evidence type="ECO:0000313" key="3">
    <source>
        <dbReference type="Proteomes" id="UP000658613"/>
    </source>
</evidence>
<dbReference type="EMBL" id="JADOUE010000001">
    <property type="protein sequence ID" value="MBG6121909.1"/>
    <property type="molecule type" value="Genomic_DNA"/>
</dbReference>
<evidence type="ECO:0000259" key="1">
    <source>
        <dbReference type="Pfam" id="PF16268"/>
    </source>
</evidence>
<dbReference type="RefSeq" id="WP_196824386.1">
    <property type="nucleotide sequence ID" value="NZ_CP046980.1"/>
</dbReference>
<protein>
    <submittedName>
        <fullName evidence="2">Galactose-1-phosphate uridylyltransferase</fullName>
    </submittedName>
</protein>
<proteinExistence type="predicted"/>
<feature type="domain" description="DUF4921" evidence="1">
    <location>
        <begin position="15"/>
        <end position="444"/>
    </location>
</feature>
<reference evidence="2" key="1">
    <citation type="submission" date="2020-11" db="EMBL/GenBank/DDBJ databases">
        <title>Sequencing the genomes of 1000 actinobacteria strains.</title>
        <authorList>
            <person name="Klenk H.-P."/>
        </authorList>
    </citation>
    <scope>NUCLEOTIDE SEQUENCE</scope>
    <source>
        <strain evidence="2">DSM 45632</strain>
    </source>
</reference>
<dbReference type="PANTHER" id="PTHR42763">
    <property type="entry name" value="ADP-GLUCOSE PHOSPHORYLASE"/>
    <property type="match status" value="1"/>
</dbReference>
<dbReference type="Gene3D" id="3.30.428.10">
    <property type="entry name" value="HIT-like"/>
    <property type="match status" value="1"/>
</dbReference>
<dbReference type="PANTHER" id="PTHR42763:SF2">
    <property type="entry name" value="ADP-GLUCOSE PHOSPHORYLASE"/>
    <property type="match status" value="1"/>
</dbReference>
<keyword evidence="2" id="KW-0548">Nucleotidyltransferase</keyword>
<dbReference type="Pfam" id="PF16268">
    <property type="entry name" value="DUF4921"/>
    <property type="match status" value="1"/>
</dbReference>
<gene>
    <name evidence="2" type="ORF">IW254_000878</name>
</gene>
<keyword evidence="2" id="KW-0808">Transferase</keyword>
<dbReference type="InterPro" id="IPR032576">
    <property type="entry name" value="DUF4921"/>
</dbReference>
<dbReference type="InterPro" id="IPR053177">
    <property type="entry name" value="ADP-glucose_phosphorylase"/>
</dbReference>
<dbReference type="GO" id="GO:0016779">
    <property type="term" value="F:nucleotidyltransferase activity"/>
    <property type="evidence" value="ECO:0007669"/>
    <property type="project" value="UniProtKB-KW"/>
</dbReference>